<evidence type="ECO:0000313" key="3">
    <source>
        <dbReference type="Proteomes" id="UP000523087"/>
    </source>
</evidence>
<comment type="caution">
    <text evidence="2">The sequence shown here is derived from an EMBL/GenBank/DDBJ whole genome shotgun (WGS) entry which is preliminary data.</text>
</comment>
<sequence>MAQFAFILSIIVLLIAVIGFVYTYRLGQQQKLQGEYDTPIPEKIQEHAYLRNPVFVAWLLAILLAAVSIIFLALRYY</sequence>
<dbReference type="EMBL" id="JACDUT010000002">
    <property type="protein sequence ID" value="MBA2874172.1"/>
    <property type="molecule type" value="Genomic_DNA"/>
</dbReference>
<organism evidence="2 3">
    <name type="scientific">Thermaerobacillus caldiproteolyticus</name>
    <dbReference type="NCBI Taxonomy" id="247480"/>
    <lineage>
        <taxon>Bacteria</taxon>
        <taxon>Bacillati</taxon>
        <taxon>Bacillota</taxon>
        <taxon>Bacilli</taxon>
        <taxon>Bacillales</taxon>
        <taxon>Anoxybacillaceae</taxon>
        <taxon>Thermaerobacillus</taxon>
    </lineage>
</organism>
<keyword evidence="1" id="KW-0812">Transmembrane</keyword>
<name>A0A7V9Z4Z1_9BACL</name>
<reference evidence="2 3" key="1">
    <citation type="submission" date="2020-07" db="EMBL/GenBank/DDBJ databases">
        <title>Genomic Encyclopedia of Type Strains, Phase IV (KMG-IV): sequencing the most valuable type-strain genomes for metagenomic binning, comparative biology and taxonomic classification.</title>
        <authorList>
            <person name="Goeker M."/>
        </authorList>
    </citation>
    <scope>NUCLEOTIDE SEQUENCE [LARGE SCALE GENOMIC DNA]</scope>
    <source>
        <strain evidence="2 3">DSM 15730</strain>
    </source>
</reference>
<evidence type="ECO:0000313" key="2">
    <source>
        <dbReference type="EMBL" id="MBA2874172.1"/>
    </source>
</evidence>
<keyword evidence="1" id="KW-0472">Membrane</keyword>
<protein>
    <submittedName>
        <fullName evidence="2">Cbb3-type cytochrome oxidase subunit 3</fullName>
    </submittedName>
</protein>
<dbReference type="RefSeq" id="WP_181555096.1">
    <property type="nucleotide sequence ID" value="NZ_CP064060.1"/>
</dbReference>
<proteinExistence type="predicted"/>
<evidence type="ECO:0000256" key="1">
    <source>
        <dbReference type="SAM" id="Phobius"/>
    </source>
</evidence>
<keyword evidence="3" id="KW-1185">Reference proteome</keyword>
<gene>
    <name evidence="2" type="ORF">HNR31_000942</name>
</gene>
<dbReference type="Proteomes" id="UP000523087">
    <property type="component" value="Unassembled WGS sequence"/>
</dbReference>
<feature type="transmembrane region" description="Helical" evidence="1">
    <location>
        <begin position="54"/>
        <end position="74"/>
    </location>
</feature>
<keyword evidence="1" id="KW-1133">Transmembrane helix</keyword>
<dbReference type="AlphaFoldDB" id="A0A7V9Z4Z1"/>
<accession>A0A7V9Z4Z1</accession>
<feature type="transmembrane region" description="Helical" evidence="1">
    <location>
        <begin position="6"/>
        <end position="24"/>
    </location>
</feature>